<feature type="transmembrane region" description="Helical" evidence="1">
    <location>
        <begin position="28"/>
        <end position="46"/>
    </location>
</feature>
<feature type="transmembrane region" description="Helical" evidence="1">
    <location>
        <begin position="67"/>
        <end position="86"/>
    </location>
</feature>
<keyword evidence="1" id="KW-0472">Membrane</keyword>
<dbReference type="Proteomes" id="UP000053144">
    <property type="component" value="Chromosome 6"/>
</dbReference>
<protein>
    <submittedName>
        <fullName evidence="2">Uncharacterized protein</fullName>
    </submittedName>
</protein>
<keyword evidence="1" id="KW-1133">Transmembrane helix</keyword>
<proteinExistence type="predicted"/>
<dbReference type="EMBL" id="CM003376">
    <property type="protein sequence ID" value="KOM46149.1"/>
    <property type="molecule type" value="Genomic_DNA"/>
</dbReference>
<dbReference type="Gramene" id="KOM46149">
    <property type="protein sequence ID" value="KOM46149"/>
    <property type="gene ID" value="LR48_Vigan06g145500"/>
</dbReference>
<evidence type="ECO:0000313" key="3">
    <source>
        <dbReference type="Proteomes" id="UP000053144"/>
    </source>
</evidence>
<name>A0A0L9UUE0_PHAAN</name>
<evidence type="ECO:0000313" key="2">
    <source>
        <dbReference type="EMBL" id="KOM46149.1"/>
    </source>
</evidence>
<accession>A0A0L9UUE0</accession>
<gene>
    <name evidence="2" type="ORF">LR48_Vigan06g145500</name>
</gene>
<sequence>MAASSSPALRHLSATNRSHPSLFIDAPHNPAMVILVAFWFLLLLVRHHWFSSPLVTPTCLRHFKGDALHIVAAVMFLMARVIYLQVSKKSRCYQRVNTKEFQHQSHGLKINLLPPPLGEGLSYEALSKDLRPSLDWCPEKGWSVPIPVFLFQLFKLVSSIANCHPCPLCCPPSLLLFAVTAAVRLHCRCSLLLSAATTATTFSPVKSRVRCASMNVTHPWWSPLHSPPDVLSRAASF</sequence>
<keyword evidence="1" id="KW-0812">Transmembrane</keyword>
<organism evidence="2 3">
    <name type="scientific">Phaseolus angularis</name>
    <name type="common">Azuki bean</name>
    <name type="synonym">Vigna angularis</name>
    <dbReference type="NCBI Taxonomy" id="3914"/>
    <lineage>
        <taxon>Eukaryota</taxon>
        <taxon>Viridiplantae</taxon>
        <taxon>Streptophyta</taxon>
        <taxon>Embryophyta</taxon>
        <taxon>Tracheophyta</taxon>
        <taxon>Spermatophyta</taxon>
        <taxon>Magnoliopsida</taxon>
        <taxon>eudicotyledons</taxon>
        <taxon>Gunneridae</taxon>
        <taxon>Pentapetalae</taxon>
        <taxon>rosids</taxon>
        <taxon>fabids</taxon>
        <taxon>Fabales</taxon>
        <taxon>Fabaceae</taxon>
        <taxon>Papilionoideae</taxon>
        <taxon>50 kb inversion clade</taxon>
        <taxon>NPAAA clade</taxon>
        <taxon>indigoferoid/millettioid clade</taxon>
        <taxon>Phaseoleae</taxon>
        <taxon>Vigna</taxon>
    </lineage>
</organism>
<reference evidence="3" key="1">
    <citation type="journal article" date="2015" name="Proc. Natl. Acad. Sci. U.S.A.">
        <title>Genome sequencing of adzuki bean (Vigna angularis) provides insight into high starch and low fat accumulation and domestication.</title>
        <authorList>
            <person name="Yang K."/>
            <person name="Tian Z."/>
            <person name="Chen C."/>
            <person name="Luo L."/>
            <person name="Zhao B."/>
            <person name="Wang Z."/>
            <person name="Yu L."/>
            <person name="Li Y."/>
            <person name="Sun Y."/>
            <person name="Li W."/>
            <person name="Chen Y."/>
            <person name="Li Y."/>
            <person name="Zhang Y."/>
            <person name="Ai D."/>
            <person name="Zhao J."/>
            <person name="Shang C."/>
            <person name="Ma Y."/>
            <person name="Wu B."/>
            <person name="Wang M."/>
            <person name="Gao L."/>
            <person name="Sun D."/>
            <person name="Zhang P."/>
            <person name="Guo F."/>
            <person name="Wang W."/>
            <person name="Li Y."/>
            <person name="Wang J."/>
            <person name="Varshney R.K."/>
            <person name="Wang J."/>
            <person name="Ling H.Q."/>
            <person name="Wan P."/>
        </authorList>
    </citation>
    <scope>NUCLEOTIDE SEQUENCE</scope>
    <source>
        <strain evidence="3">cv. Jingnong 6</strain>
    </source>
</reference>
<dbReference type="AlphaFoldDB" id="A0A0L9UUE0"/>
<evidence type="ECO:0000256" key="1">
    <source>
        <dbReference type="SAM" id="Phobius"/>
    </source>
</evidence>
<dbReference type="PANTHER" id="PTHR36805">
    <property type="entry name" value="AGENET DOMAIN-CONTAINING PROTEIN"/>
    <property type="match status" value="1"/>
</dbReference>
<dbReference type="PANTHER" id="PTHR36805:SF7">
    <property type="entry name" value="AGENET DOMAIN-CONTAINING PROTEIN"/>
    <property type="match status" value="1"/>
</dbReference>